<evidence type="ECO:0000313" key="1">
    <source>
        <dbReference type="EMBL" id="SBT57986.1"/>
    </source>
</evidence>
<evidence type="ECO:0000313" key="2">
    <source>
        <dbReference type="EMBL" id="SBT59384.1"/>
    </source>
</evidence>
<protein>
    <submittedName>
        <fullName evidence="2">PIR Superfamily Protein</fullName>
    </submittedName>
</protein>
<reference evidence="2" key="1">
    <citation type="submission" date="2016-05" db="EMBL/GenBank/DDBJ databases">
        <authorList>
            <person name="Lavstsen T."/>
            <person name="Jespersen J.S."/>
        </authorList>
    </citation>
    <scope>NUCLEOTIDE SEQUENCE [LARGE SCALE GENOMIC DNA]</scope>
</reference>
<dbReference type="EMBL" id="FLRE01003269">
    <property type="protein sequence ID" value="SBT59384.1"/>
    <property type="molecule type" value="Genomic_DNA"/>
</dbReference>
<evidence type="ECO:0000313" key="3">
    <source>
        <dbReference type="Proteomes" id="UP000078550"/>
    </source>
</evidence>
<dbReference type="EMBL" id="FLRD01001717">
    <property type="protein sequence ID" value="SBT57986.1"/>
    <property type="molecule type" value="Genomic_DNA"/>
</dbReference>
<proteinExistence type="predicted"/>
<evidence type="ECO:0000313" key="4">
    <source>
        <dbReference type="Proteomes" id="UP000078555"/>
    </source>
</evidence>
<accession>A0A1A9ARP3</accession>
<dbReference type="Proteomes" id="UP000078555">
    <property type="component" value="Unassembled WGS sequence"/>
</dbReference>
<name>A0A1A9ARP3_PLAOA</name>
<dbReference type="Proteomes" id="UP000078550">
    <property type="component" value="Unassembled WGS sequence"/>
</dbReference>
<sequence length="231" mass="26883">MPAANPQEGSIFLKHLETSSVWKVTNPKYDVCMLLNFWIYDKLTDIYKGQNSSDDINIAFGSLQGVWNKIYYYPQNSLHHNKCKPEFDIVKHHDWKQRKELYDYCVNYEFIEPMCKYFSDQCKEHCEYIEAKSHIYKHFEQLCTPEESSHTFTKNARLGHSVLGVAPVLLSATALYRYTPVGSWIRKLGGYNINGMTNMNGVEIDEFSSYTQEPGDMLFGGTENYISYQPM</sequence>
<gene>
    <name evidence="1" type="ORF">POVWA1_084920</name>
    <name evidence="2" type="ORF">POVWA2_095660</name>
</gene>
<dbReference type="Pfam" id="PF05795">
    <property type="entry name" value="Plasmodium_Vir"/>
    <property type="match status" value="1"/>
</dbReference>
<dbReference type="InterPro" id="IPR008780">
    <property type="entry name" value="Plasmodium_Vir"/>
</dbReference>
<dbReference type="AlphaFoldDB" id="A0A1A9ARP3"/>
<reference evidence="3 4" key="2">
    <citation type="submission" date="2016-05" db="EMBL/GenBank/DDBJ databases">
        <authorList>
            <person name="Naeem Raeece"/>
        </authorList>
    </citation>
    <scope>NUCLEOTIDE SEQUENCE [LARGE SCALE GENOMIC DNA]</scope>
</reference>
<keyword evidence="4" id="KW-1185">Reference proteome</keyword>
<organism evidence="2 3">
    <name type="scientific">Plasmodium ovale wallikeri</name>
    <dbReference type="NCBI Taxonomy" id="864142"/>
    <lineage>
        <taxon>Eukaryota</taxon>
        <taxon>Sar</taxon>
        <taxon>Alveolata</taxon>
        <taxon>Apicomplexa</taxon>
        <taxon>Aconoidasida</taxon>
        <taxon>Haemosporida</taxon>
        <taxon>Plasmodiidae</taxon>
        <taxon>Plasmodium</taxon>
        <taxon>Plasmodium (Plasmodium)</taxon>
    </lineage>
</organism>